<gene>
    <name evidence="2" type="ORF">EMO89_10980</name>
</gene>
<evidence type="ECO:0000259" key="1">
    <source>
        <dbReference type="Pfam" id="PF13274"/>
    </source>
</evidence>
<feature type="domain" description="Antitoxin SocA-like Panacea" evidence="1">
    <location>
        <begin position="38"/>
        <end position="130"/>
    </location>
</feature>
<dbReference type="OrthoDB" id="9799173at2"/>
<dbReference type="InterPro" id="IPR025272">
    <property type="entry name" value="SocA_Panacea"/>
</dbReference>
<dbReference type="EMBL" id="RZUI01000020">
    <property type="protein sequence ID" value="KAA8827342.1"/>
    <property type="molecule type" value="Genomic_DNA"/>
</dbReference>
<sequence length="183" mass="20254">MIIRDYQSGKGGAMKSLDVANYLIDQYGGSVEMTNLKLNKLVYLAQAVSLRQYGTPLFDDVIQAWDYGPVEPLVYRTFQSYGSGVISRPSGKFQSSDQLSQIAAVVMEKFGSLTAFDLVRLTHRDGAAWKMVHVPKANNVITSEHILSSDDGKTENVQTGTLAEGIRQVNQSWPNAMRMLEDS</sequence>
<name>A0A5M9ZSM3_9BIFI</name>
<evidence type="ECO:0000313" key="2">
    <source>
        <dbReference type="EMBL" id="KAA8827342.1"/>
    </source>
</evidence>
<comment type="caution">
    <text evidence="2">The sequence shown here is derived from an EMBL/GenBank/DDBJ whole genome shotgun (WGS) entry which is preliminary data.</text>
</comment>
<dbReference type="Pfam" id="PF13274">
    <property type="entry name" value="SocA_Panacea"/>
    <property type="match status" value="1"/>
</dbReference>
<reference evidence="2 3" key="1">
    <citation type="journal article" date="2019" name="Syst. Appl. Microbiol.">
        <title>Characterization of Bifidobacterium species in feaces of the Egyptian fruit bat: Description of B. vespertilionis sp. nov. and B. rousetti sp. nov.</title>
        <authorList>
            <person name="Modesto M."/>
            <person name="Satti M."/>
            <person name="Watanabe K."/>
            <person name="Puglisi E."/>
            <person name="Morelli L."/>
            <person name="Huang C.-H."/>
            <person name="Liou J.-S."/>
            <person name="Miyashita M."/>
            <person name="Tamura T."/>
            <person name="Saito S."/>
            <person name="Mori K."/>
            <person name="Huang L."/>
            <person name="Sciavilla P."/>
            <person name="Sandri C."/>
            <person name="Spiezio C."/>
            <person name="Vitali F."/>
            <person name="Cavalieri D."/>
            <person name="Perpetuini G."/>
            <person name="Tofalo R."/>
            <person name="Bonetti A."/>
            <person name="Arita M."/>
            <person name="Mattarelli P."/>
        </authorList>
    </citation>
    <scope>NUCLEOTIDE SEQUENCE [LARGE SCALE GENOMIC DNA]</scope>
    <source>
        <strain evidence="2 3">RST7</strain>
    </source>
</reference>
<dbReference type="Proteomes" id="UP000412028">
    <property type="component" value="Unassembled WGS sequence"/>
</dbReference>
<protein>
    <submittedName>
        <fullName evidence="2">DUF4065 domain-containing protein</fullName>
    </submittedName>
</protein>
<proteinExistence type="predicted"/>
<organism evidence="2 3">
    <name type="scientific">Bifidobacterium tissieri</name>
    <dbReference type="NCBI Taxonomy" id="1630162"/>
    <lineage>
        <taxon>Bacteria</taxon>
        <taxon>Bacillati</taxon>
        <taxon>Actinomycetota</taxon>
        <taxon>Actinomycetes</taxon>
        <taxon>Bifidobacteriales</taxon>
        <taxon>Bifidobacteriaceae</taxon>
        <taxon>Bifidobacterium</taxon>
    </lineage>
</organism>
<evidence type="ECO:0000313" key="3">
    <source>
        <dbReference type="Proteomes" id="UP000412028"/>
    </source>
</evidence>
<dbReference type="AlphaFoldDB" id="A0A5M9ZSM3"/>
<accession>A0A5M9ZSM3</accession>